<keyword evidence="2" id="KW-1185">Reference proteome</keyword>
<comment type="caution">
    <text evidence="1">The sequence shown here is derived from an EMBL/GenBank/DDBJ whole genome shotgun (WGS) entry which is preliminary data.</text>
</comment>
<reference evidence="1 2" key="1">
    <citation type="submission" date="2018-10" db="EMBL/GenBank/DDBJ databases">
        <title>Genomic Encyclopedia of Archaeal and Bacterial Type Strains, Phase II (KMG-II): from individual species to whole genera.</title>
        <authorList>
            <person name="Goeker M."/>
        </authorList>
    </citation>
    <scope>NUCLEOTIDE SEQUENCE [LARGE SCALE GENOMIC DNA]</scope>
    <source>
        <strain evidence="1 2">DSM 19727</strain>
    </source>
</reference>
<dbReference type="EMBL" id="REFH01000008">
    <property type="protein sequence ID" value="RMA77180.1"/>
    <property type="molecule type" value="Genomic_DNA"/>
</dbReference>
<protein>
    <submittedName>
        <fullName evidence="1">Uncharacterized protein</fullName>
    </submittedName>
</protein>
<sequence>MILVLLTFSCAKREVPFVSFYYWKTIFKLSEVEKATLKNNDVQKIYVRYFDIDLDSKKQAFPLSPIHFETEIDGYTIVPVIYVKNKVMLNNELNVQELAKKTFDYLQQINNKNKIEVQEIQIDCDWTLASRDSYLKFIESFKRISGKTLSATIRLHQIKYYTKTKIPNVSRGVLMYYNMGTIAVDSLNSIYDRNIANRYIQSLQNYPLEIDIALPIYSWAIHSRDGRVIGLRSKINVGDFKKDSNFVYQQNKYFKVMHSNYKKGTFYKSNDILKLESISQKDLFEMASDLKSNLKQSPKEIIFYDLDEINIKNYEKDIFKQVTTRF</sequence>
<gene>
    <name evidence="1" type="ORF">BC961_1171</name>
</gene>
<evidence type="ECO:0000313" key="1">
    <source>
        <dbReference type="EMBL" id="RMA77180.1"/>
    </source>
</evidence>
<organism evidence="1 2">
    <name type="scientific">Flavobacterium weaverense</name>
    <dbReference type="NCBI Taxonomy" id="271156"/>
    <lineage>
        <taxon>Bacteria</taxon>
        <taxon>Pseudomonadati</taxon>
        <taxon>Bacteroidota</taxon>
        <taxon>Flavobacteriia</taxon>
        <taxon>Flavobacteriales</taxon>
        <taxon>Flavobacteriaceae</taxon>
        <taxon>Flavobacterium</taxon>
    </lineage>
</organism>
<name>A0A3L9ZXN7_9FLAO</name>
<accession>A0A3L9ZXN7</accession>
<evidence type="ECO:0000313" key="2">
    <source>
        <dbReference type="Proteomes" id="UP000280368"/>
    </source>
</evidence>
<dbReference type="AlphaFoldDB" id="A0A3L9ZXN7"/>
<dbReference type="Proteomes" id="UP000280368">
    <property type="component" value="Unassembled WGS sequence"/>
</dbReference>
<proteinExistence type="predicted"/>